<comment type="caution">
    <text evidence="2">The sequence shown here is derived from an EMBL/GenBank/DDBJ whole genome shotgun (WGS) entry which is preliminary data.</text>
</comment>
<dbReference type="EMBL" id="JAPDDR010000024">
    <property type="protein sequence ID" value="MCW1917039.1"/>
    <property type="molecule type" value="Genomic_DNA"/>
</dbReference>
<feature type="transmembrane region" description="Helical" evidence="1">
    <location>
        <begin position="143"/>
        <end position="164"/>
    </location>
</feature>
<keyword evidence="1" id="KW-0472">Membrane</keyword>
<evidence type="ECO:0000313" key="3">
    <source>
        <dbReference type="Proteomes" id="UP001165653"/>
    </source>
</evidence>
<dbReference type="RefSeq" id="WP_264516659.1">
    <property type="nucleotide sequence ID" value="NZ_JAPDDR010000024.1"/>
</dbReference>
<protein>
    <recommendedName>
        <fullName evidence="4">Transmembrane protein</fullName>
    </recommendedName>
</protein>
<dbReference type="Proteomes" id="UP001165653">
    <property type="component" value="Unassembled WGS sequence"/>
</dbReference>
<evidence type="ECO:0000256" key="1">
    <source>
        <dbReference type="SAM" id="Phobius"/>
    </source>
</evidence>
<keyword evidence="1" id="KW-1133">Transmembrane helix</keyword>
<sequence length="326" mass="36916">MIVPDYWAEARKQHREPGKQVTVRRLGWSTLSQADALEMTEARATEALARILSGEKLDRRERKTPYNGASGVPIREEVLSRHGDEVITRNSYGAHCLNTPHALFADIDFDSGGHCRTTLALIILLAVLSIFAGFHFHNWGLPFAVFVFFLLLVDPLASFIHRAARAIRGGSERIARRRIDRFLATRPAWNLRLYRTPGGMRLLATHQAFEPSAPEVQEFFSAVGTDPVYVRMCLNQQCFRARLTAKPWRIGISSHMRPRPGVWPVDPSRLHLRNEWIARYEQVATGFAACHFLEAIGSGTVHDSIRSVIDLHDRESKSQHRDLPIA</sequence>
<keyword evidence="1" id="KW-0812">Transmembrane</keyword>
<gene>
    <name evidence="2" type="ORF">OJ996_25845</name>
</gene>
<name>A0ABT3GC48_9BACT</name>
<evidence type="ECO:0000313" key="2">
    <source>
        <dbReference type="EMBL" id="MCW1917039.1"/>
    </source>
</evidence>
<proteinExistence type="predicted"/>
<organism evidence="2 3">
    <name type="scientific">Luteolibacter rhizosphaerae</name>
    <dbReference type="NCBI Taxonomy" id="2989719"/>
    <lineage>
        <taxon>Bacteria</taxon>
        <taxon>Pseudomonadati</taxon>
        <taxon>Verrucomicrobiota</taxon>
        <taxon>Verrucomicrobiia</taxon>
        <taxon>Verrucomicrobiales</taxon>
        <taxon>Verrucomicrobiaceae</taxon>
        <taxon>Luteolibacter</taxon>
    </lineage>
</organism>
<feature type="transmembrane region" description="Helical" evidence="1">
    <location>
        <begin position="119"/>
        <end position="137"/>
    </location>
</feature>
<evidence type="ECO:0008006" key="4">
    <source>
        <dbReference type="Google" id="ProtNLM"/>
    </source>
</evidence>
<accession>A0ABT3GC48</accession>
<reference evidence="2" key="1">
    <citation type="submission" date="2022-10" db="EMBL/GenBank/DDBJ databases">
        <title>Luteolibacter sp. GHJ8, whole genome shotgun sequencing project.</title>
        <authorList>
            <person name="Zhao G."/>
            <person name="Shen L."/>
        </authorList>
    </citation>
    <scope>NUCLEOTIDE SEQUENCE</scope>
    <source>
        <strain evidence="2">GHJ8</strain>
    </source>
</reference>
<keyword evidence="3" id="KW-1185">Reference proteome</keyword>